<evidence type="ECO:0008006" key="4">
    <source>
        <dbReference type="Google" id="ProtNLM"/>
    </source>
</evidence>
<protein>
    <recommendedName>
        <fullName evidence="4">Conjugal transfer protein TrbL</fullName>
    </recommendedName>
</protein>
<organism evidence="2 3">
    <name type="scientific">Agathobacter rectalis</name>
    <dbReference type="NCBI Taxonomy" id="39491"/>
    <lineage>
        <taxon>Bacteria</taxon>
        <taxon>Bacillati</taxon>
        <taxon>Bacillota</taxon>
        <taxon>Clostridia</taxon>
        <taxon>Lachnospirales</taxon>
        <taxon>Lachnospiraceae</taxon>
        <taxon>Agathobacter</taxon>
    </lineage>
</organism>
<sequence length="273" mass="28930">MGILSTEGFVEIANGAYLMVADCADMGNLVANVGTLSNYNGATSLINAIQNSLKPVGLALMTLFFLFSIFSDAMNETFSFERFVKSFTRYFFGFGLVQISGSLCDFGDGLSQDIATLISSESEKAPLENIYTKDNIGGFWHAIFITMILVLFGNIMGLIMKISMYFILFSRLIEMAVRAAFMPIAVGLVTDGGWSGSAGRYIKKYIALCLQGPAIVLIGTLGSKLMGGAANLKVDIGTSLATLGGIVPVIAVGMATIGLAKQSITVLNDVLGA</sequence>
<feature type="transmembrane region" description="Helical" evidence="1">
    <location>
        <begin position="234"/>
        <end position="260"/>
    </location>
</feature>
<feature type="transmembrane region" description="Helical" evidence="1">
    <location>
        <begin position="139"/>
        <end position="160"/>
    </location>
</feature>
<evidence type="ECO:0000256" key="1">
    <source>
        <dbReference type="SAM" id="Phobius"/>
    </source>
</evidence>
<keyword evidence="1" id="KW-1133">Transmembrane helix</keyword>
<feature type="transmembrane region" description="Helical" evidence="1">
    <location>
        <begin position="202"/>
        <end position="222"/>
    </location>
</feature>
<feature type="transmembrane region" description="Helical" evidence="1">
    <location>
        <begin position="172"/>
        <end position="190"/>
    </location>
</feature>
<dbReference type="AlphaFoldDB" id="A0A3E4YKQ1"/>
<proteinExistence type="predicted"/>
<comment type="caution">
    <text evidence="2">The sequence shown here is derived from an EMBL/GenBank/DDBJ whole genome shotgun (WGS) entry which is preliminary data.</text>
</comment>
<feature type="transmembrane region" description="Helical" evidence="1">
    <location>
        <begin position="56"/>
        <end position="74"/>
    </location>
</feature>
<keyword evidence="1" id="KW-0472">Membrane</keyword>
<dbReference type="RefSeq" id="WP_117718086.1">
    <property type="nucleotide sequence ID" value="NZ_QSTP01000001.1"/>
</dbReference>
<accession>A0A3E4YKQ1</accession>
<name>A0A3E4YKQ1_9FIRM</name>
<keyword evidence="1" id="KW-0812">Transmembrane</keyword>
<evidence type="ECO:0000313" key="2">
    <source>
        <dbReference type="EMBL" id="RGM75328.1"/>
    </source>
</evidence>
<reference evidence="2 3" key="1">
    <citation type="submission" date="2018-08" db="EMBL/GenBank/DDBJ databases">
        <title>A genome reference for cultivated species of the human gut microbiota.</title>
        <authorList>
            <person name="Zou Y."/>
            <person name="Xue W."/>
            <person name="Luo G."/>
        </authorList>
    </citation>
    <scope>NUCLEOTIDE SEQUENCE [LARGE SCALE GENOMIC DNA]</scope>
    <source>
        <strain evidence="2 3">OM07-13</strain>
    </source>
</reference>
<gene>
    <name evidence="2" type="ORF">DXB99_01985</name>
</gene>
<dbReference type="EMBL" id="QSTP01000001">
    <property type="protein sequence ID" value="RGM75328.1"/>
    <property type="molecule type" value="Genomic_DNA"/>
</dbReference>
<evidence type="ECO:0000313" key="3">
    <source>
        <dbReference type="Proteomes" id="UP000260758"/>
    </source>
</evidence>
<dbReference type="Proteomes" id="UP000260758">
    <property type="component" value="Unassembled WGS sequence"/>
</dbReference>